<sequence length="378" mass="41826">MAPKSPSGLRPLWVTGDFTACSCRACFTQCVLRSFPEVLRSTALHPVQPVLILFSAILSLFFTSLVFSIFAPVHGATLFQPLVIREGYSGRTLKAMSFYRDSLYIAVEEGLLLYDGRRISNVSDRLWPVNPRGINDICGGTRLWIASDRGFFSIKSKKGEDHSKARGFVGNRALLVHEGQGKRIAVITDRAILVGFFYGKELVFQTIPNPPGNFSTRGVRQMLLGGRDLWLATGNGLYAFNGETWRRYTTRDGLPSDDITCLEFDTAGRIWVGTTGIFSGGMAYLNKGSWRVQGRDQGLPSHRVHSIAADRGVIWAATENGLARYDGRSWITYGSGEGLARRSPEKVVCSSRYVIARIVDKDIGLLCVLDKLSDPDQE</sequence>
<evidence type="ECO:0008006" key="4">
    <source>
        <dbReference type="Google" id="ProtNLM"/>
    </source>
</evidence>
<accession>A0A2N1PJT5</accession>
<dbReference type="InterPro" id="IPR015943">
    <property type="entry name" value="WD40/YVTN_repeat-like_dom_sf"/>
</dbReference>
<keyword evidence="1" id="KW-0472">Membrane</keyword>
<evidence type="ECO:0000313" key="3">
    <source>
        <dbReference type="Proteomes" id="UP000233256"/>
    </source>
</evidence>
<dbReference type="SUPFAM" id="SSF110296">
    <property type="entry name" value="Oligoxyloglucan reducing end-specific cellobiohydrolase"/>
    <property type="match status" value="1"/>
</dbReference>
<dbReference type="EMBL" id="PGXC01000040">
    <property type="protein sequence ID" value="PKK88597.1"/>
    <property type="molecule type" value="Genomic_DNA"/>
</dbReference>
<evidence type="ECO:0000256" key="1">
    <source>
        <dbReference type="SAM" id="Phobius"/>
    </source>
</evidence>
<dbReference type="InterPro" id="IPR011110">
    <property type="entry name" value="Reg_prop"/>
</dbReference>
<protein>
    <recommendedName>
        <fullName evidence="4">Two component regulator propeller</fullName>
    </recommendedName>
</protein>
<dbReference type="Gene3D" id="2.130.10.10">
    <property type="entry name" value="YVTN repeat-like/Quinoprotein amine dehydrogenase"/>
    <property type="match status" value="2"/>
</dbReference>
<feature type="transmembrane region" description="Helical" evidence="1">
    <location>
        <begin position="50"/>
        <end position="71"/>
    </location>
</feature>
<comment type="caution">
    <text evidence="2">The sequence shown here is derived from an EMBL/GenBank/DDBJ whole genome shotgun (WGS) entry which is preliminary data.</text>
</comment>
<keyword evidence="1" id="KW-0812">Transmembrane</keyword>
<organism evidence="2 3">
    <name type="scientific">Candidatus Wallbacteria bacterium HGW-Wallbacteria-1</name>
    <dbReference type="NCBI Taxonomy" id="2013854"/>
    <lineage>
        <taxon>Bacteria</taxon>
        <taxon>Candidatus Walliibacteriota</taxon>
    </lineage>
</organism>
<dbReference type="Pfam" id="PF07494">
    <property type="entry name" value="Reg_prop"/>
    <property type="match status" value="1"/>
</dbReference>
<keyword evidence="1" id="KW-1133">Transmembrane helix</keyword>
<name>A0A2N1PJT5_9BACT</name>
<proteinExistence type="predicted"/>
<dbReference type="Proteomes" id="UP000233256">
    <property type="component" value="Unassembled WGS sequence"/>
</dbReference>
<dbReference type="AlphaFoldDB" id="A0A2N1PJT5"/>
<evidence type="ECO:0000313" key="2">
    <source>
        <dbReference type="EMBL" id="PKK88597.1"/>
    </source>
</evidence>
<gene>
    <name evidence="2" type="ORF">CVV64_18060</name>
</gene>
<reference evidence="2 3" key="1">
    <citation type="journal article" date="2017" name="ISME J.">
        <title>Potential for microbial H2 and metal transformations associated with novel bacteria and archaea in deep terrestrial subsurface sediments.</title>
        <authorList>
            <person name="Hernsdorf A.W."/>
            <person name="Amano Y."/>
            <person name="Miyakawa K."/>
            <person name="Ise K."/>
            <person name="Suzuki Y."/>
            <person name="Anantharaman K."/>
            <person name="Probst A."/>
            <person name="Burstein D."/>
            <person name="Thomas B.C."/>
            <person name="Banfield J.F."/>
        </authorList>
    </citation>
    <scope>NUCLEOTIDE SEQUENCE [LARGE SCALE GENOMIC DNA]</scope>
    <source>
        <strain evidence="2">HGW-Wallbacteria-1</strain>
    </source>
</reference>